<dbReference type="Gene3D" id="3.20.20.80">
    <property type="entry name" value="Glycosidases"/>
    <property type="match status" value="1"/>
</dbReference>
<dbReference type="EMBL" id="JAVRRT010000026">
    <property type="protein sequence ID" value="KAK5163382.1"/>
    <property type="molecule type" value="Genomic_DNA"/>
</dbReference>
<evidence type="ECO:0000256" key="1">
    <source>
        <dbReference type="ARBA" id="ARBA00001695"/>
    </source>
</evidence>
<sequence length="347" mass="37868">MHLIAVFLALVAGSHAALTAKGVDWSSLLVEEASGQSYKSVSGEVQPLETILGNSGVNTVRQRLWYTDGDYGLEYNLELARRAQAAGLDFYLDIFYSPTWTDAGHQETPSDWANYGIDDLAFAVYNYTRDTMTAFNSAGIVPAQVAIGNEIRAGLLWPLGDMSNSDGPYNVARMLHSAAYGVRDSSSSTQVLVHLDNGWDYEAQQYFYDTVLAQGPLELEDFDVQAVSYYPFYSSSATLSALKTSLSSMKSRYNKGIQVVETDWPTYCPSPAYEFPADTTSIPLSTAGQTTWVQDIATVVEDIGGDGLFYWEPAWIDNAALGSSCGYNLMVDDDGTVMSSLAVFGEI</sequence>
<evidence type="ECO:0000256" key="6">
    <source>
        <dbReference type="RuleBase" id="RU361192"/>
    </source>
</evidence>
<keyword evidence="8" id="KW-1185">Reference proteome</keyword>
<dbReference type="Pfam" id="PF07745">
    <property type="entry name" value="Glyco_hydro_53"/>
    <property type="match status" value="1"/>
</dbReference>
<dbReference type="AlphaFoldDB" id="A0AAV9NY91"/>
<evidence type="ECO:0000313" key="7">
    <source>
        <dbReference type="EMBL" id="KAK5163382.1"/>
    </source>
</evidence>
<dbReference type="FunFam" id="3.20.20.80:FF:000077">
    <property type="entry name" value="Arabinogalactan endo-beta-1,4-galactanase"/>
    <property type="match status" value="1"/>
</dbReference>
<dbReference type="EC" id="3.2.1.89" evidence="3 6"/>
<comment type="catalytic activity">
    <reaction evidence="1 6">
        <text>The enzyme specifically hydrolyzes (1-&gt;4)-beta-D-galactosidic linkages in type I arabinogalactans.</text>
        <dbReference type="EC" id="3.2.1.89"/>
    </reaction>
</comment>
<keyword evidence="6" id="KW-0732">Signal</keyword>
<evidence type="ECO:0000256" key="3">
    <source>
        <dbReference type="ARBA" id="ARBA00012556"/>
    </source>
</evidence>
<dbReference type="GO" id="GO:0015926">
    <property type="term" value="F:glucosidase activity"/>
    <property type="evidence" value="ECO:0007669"/>
    <property type="project" value="InterPro"/>
</dbReference>
<dbReference type="GeneID" id="89932080"/>
<comment type="similarity">
    <text evidence="2 6">Belongs to the glycosyl hydrolase 53 family.</text>
</comment>
<dbReference type="GO" id="GO:0031218">
    <property type="term" value="F:arabinogalactan endo-1,4-beta-galactosidase activity"/>
    <property type="evidence" value="ECO:0007669"/>
    <property type="project" value="UniProtKB-EC"/>
</dbReference>
<dbReference type="GO" id="GO:0045490">
    <property type="term" value="P:pectin catabolic process"/>
    <property type="evidence" value="ECO:0007669"/>
    <property type="project" value="TreeGrafter"/>
</dbReference>
<gene>
    <name evidence="7" type="ORF">LTR77_010755</name>
</gene>
<reference evidence="7 8" key="1">
    <citation type="submission" date="2023-08" db="EMBL/GenBank/DDBJ databases">
        <title>Black Yeasts Isolated from many extreme environments.</title>
        <authorList>
            <person name="Coleine C."/>
            <person name="Stajich J.E."/>
            <person name="Selbmann L."/>
        </authorList>
    </citation>
    <scope>NUCLEOTIDE SEQUENCE [LARGE SCALE GENOMIC DNA]</scope>
    <source>
        <strain evidence="7 8">CCFEE 5935</strain>
    </source>
</reference>
<accession>A0AAV9NY91</accession>
<evidence type="ECO:0000256" key="4">
    <source>
        <dbReference type="ARBA" id="ARBA00022801"/>
    </source>
</evidence>
<evidence type="ECO:0000256" key="2">
    <source>
        <dbReference type="ARBA" id="ARBA00010687"/>
    </source>
</evidence>
<organism evidence="7 8">
    <name type="scientific">Saxophila tyrrhenica</name>
    <dbReference type="NCBI Taxonomy" id="1690608"/>
    <lineage>
        <taxon>Eukaryota</taxon>
        <taxon>Fungi</taxon>
        <taxon>Dikarya</taxon>
        <taxon>Ascomycota</taxon>
        <taxon>Pezizomycotina</taxon>
        <taxon>Dothideomycetes</taxon>
        <taxon>Dothideomycetidae</taxon>
        <taxon>Mycosphaerellales</taxon>
        <taxon>Extremaceae</taxon>
        <taxon>Saxophila</taxon>
    </lineage>
</organism>
<protein>
    <recommendedName>
        <fullName evidence="3 6">Arabinogalactan endo-beta-1,4-galactanase</fullName>
        <ecNumber evidence="3 6">3.2.1.89</ecNumber>
    </recommendedName>
</protein>
<dbReference type="InterPro" id="IPR017853">
    <property type="entry name" value="GH"/>
</dbReference>
<keyword evidence="5 6" id="KW-0326">Glycosidase</keyword>
<dbReference type="PANTHER" id="PTHR34983">
    <property type="entry name" value="ARABINOGALACTAN ENDO-BETA-1,4-GALACTANASE A"/>
    <property type="match status" value="1"/>
</dbReference>
<dbReference type="Proteomes" id="UP001337655">
    <property type="component" value="Unassembled WGS sequence"/>
</dbReference>
<dbReference type="SUPFAM" id="SSF51445">
    <property type="entry name" value="(Trans)glycosidases"/>
    <property type="match status" value="1"/>
</dbReference>
<feature type="chain" id="PRO_5043085503" description="Arabinogalactan endo-beta-1,4-galactanase" evidence="6">
    <location>
        <begin position="17"/>
        <end position="347"/>
    </location>
</feature>
<name>A0AAV9NY91_9PEZI</name>
<dbReference type="RefSeq" id="XP_064653876.1">
    <property type="nucleotide sequence ID" value="XM_064807972.1"/>
</dbReference>
<dbReference type="PANTHER" id="PTHR34983:SF1">
    <property type="entry name" value="ARABINOGALACTAN ENDO-BETA-1,4-GALACTANASE A"/>
    <property type="match status" value="1"/>
</dbReference>
<evidence type="ECO:0000256" key="5">
    <source>
        <dbReference type="ARBA" id="ARBA00023295"/>
    </source>
</evidence>
<evidence type="ECO:0000313" key="8">
    <source>
        <dbReference type="Proteomes" id="UP001337655"/>
    </source>
</evidence>
<keyword evidence="4 6" id="KW-0378">Hydrolase</keyword>
<feature type="signal peptide" evidence="6">
    <location>
        <begin position="1"/>
        <end position="16"/>
    </location>
</feature>
<dbReference type="InterPro" id="IPR011683">
    <property type="entry name" value="Glyco_hydro_53"/>
</dbReference>
<comment type="caution">
    <text evidence="7">The sequence shown here is derived from an EMBL/GenBank/DDBJ whole genome shotgun (WGS) entry which is preliminary data.</text>
</comment>
<proteinExistence type="inferred from homology"/>